<evidence type="ECO:0000259" key="21">
    <source>
        <dbReference type="Pfam" id="PF03807"/>
    </source>
</evidence>
<evidence type="ECO:0000256" key="12">
    <source>
        <dbReference type="ARBA" id="ARBA00022989"/>
    </source>
</evidence>
<dbReference type="GO" id="GO:0005886">
    <property type="term" value="C:plasma membrane"/>
    <property type="evidence" value="ECO:0007669"/>
    <property type="project" value="TreeGrafter"/>
</dbReference>
<dbReference type="Pfam" id="PF03807">
    <property type="entry name" value="F420_oxidored"/>
    <property type="match status" value="1"/>
</dbReference>
<keyword evidence="11" id="KW-0274">FAD</keyword>
<protein>
    <submittedName>
        <fullName evidence="22">STEAP3 metalloreductase</fullName>
    </submittedName>
</protein>
<evidence type="ECO:0000256" key="13">
    <source>
        <dbReference type="ARBA" id="ARBA00023002"/>
    </source>
</evidence>
<keyword evidence="20" id="KW-0732">Signal</keyword>
<keyword evidence="15" id="KW-0406">Ion transport</keyword>
<dbReference type="GO" id="GO:0052851">
    <property type="term" value="F:ferric-chelate reductase (NADPH) activity"/>
    <property type="evidence" value="ECO:0007669"/>
    <property type="project" value="TreeGrafter"/>
</dbReference>
<comment type="catalytic activity">
    <reaction evidence="18">
        <text>2 Fe(2+) + NADP(+) + H(+) = 2 Fe(3+) + NADPH</text>
        <dbReference type="Rhea" id="RHEA:71767"/>
        <dbReference type="ChEBI" id="CHEBI:15378"/>
        <dbReference type="ChEBI" id="CHEBI:29033"/>
        <dbReference type="ChEBI" id="CHEBI:29034"/>
        <dbReference type="ChEBI" id="CHEBI:57783"/>
        <dbReference type="ChEBI" id="CHEBI:58349"/>
    </reaction>
    <physiologicalReaction direction="right-to-left" evidence="18">
        <dbReference type="Rhea" id="RHEA:71769"/>
    </physiologicalReaction>
</comment>
<evidence type="ECO:0000256" key="16">
    <source>
        <dbReference type="ARBA" id="ARBA00023136"/>
    </source>
</evidence>
<evidence type="ECO:0000256" key="5">
    <source>
        <dbReference type="ARBA" id="ARBA00022448"/>
    </source>
</evidence>
<keyword evidence="23" id="KW-1185">Reference proteome</keyword>
<dbReference type="AlphaFoldDB" id="A0A8C9WTE1"/>
<keyword evidence="5" id="KW-0813">Transport</keyword>
<dbReference type="GO" id="GO:0010008">
    <property type="term" value="C:endosome membrane"/>
    <property type="evidence" value="ECO:0007669"/>
    <property type="project" value="UniProtKB-SubCell"/>
</dbReference>
<gene>
    <name evidence="22" type="primary">STEAP3</name>
</gene>
<keyword evidence="8 19" id="KW-0812">Transmembrane</keyword>
<keyword evidence="12 19" id="KW-1133">Transmembrane helix</keyword>
<evidence type="ECO:0000256" key="18">
    <source>
        <dbReference type="ARBA" id="ARBA00049387"/>
    </source>
</evidence>
<evidence type="ECO:0000256" key="6">
    <source>
        <dbReference type="ARBA" id="ARBA00022496"/>
    </source>
</evidence>
<comment type="catalytic activity">
    <reaction evidence="17">
        <text>2 Cu(+) + NADP(+) + H(+) = 2 Cu(2+) + NADPH</text>
        <dbReference type="Rhea" id="RHEA:71771"/>
        <dbReference type="ChEBI" id="CHEBI:15378"/>
        <dbReference type="ChEBI" id="CHEBI:29036"/>
        <dbReference type="ChEBI" id="CHEBI:49552"/>
        <dbReference type="ChEBI" id="CHEBI:57783"/>
        <dbReference type="ChEBI" id="CHEBI:58349"/>
    </reaction>
    <physiologicalReaction direction="right-to-left" evidence="17">
        <dbReference type="Rhea" id="RHEA:71773"/>
    </physiologicalReaction>
</comment>
<reference evidence="22 23" key="1">
    <citation type="submission" date="2019-04" db="EMBL/GenBank/DDBJ databases">
        <authorList>
            <consortium name="Wellcome Sanger Institute Data Sharing"/>
        </authorList>
    </citation>
    <scope>NUCLEOTIDE SEQUENCE [LARGE SCALE GENOMIC DNA]</scope>
</reference>
<evidence type="ECO:0000256" key="4">
    <source>
        <dbReference type="ARBA" id="ARBA00007729"/>
    </source>
</evidence>
<keyword evidence="13" id="KW-0560">Oxidoreductase</keyword>
<feature type="domain" description="Pyrroline-5-carboxylate reductase catalytic N-terminal" evidence="21">
    <location>
        <begin position="29"/>
        <end position="115"/>
    </location>
</feature>
<dbReference type="Proteomes" id="UP000694397">
    <property type="component" value="Chromosome 1"/>
</dbReference>
<keyword evidence="14" id="KW-0408">Iron</keyword>
<feature type="signal peptide" evidence="20">
    <location>
        <begin position="1"/>
        <end position="21"/>
    </location>
</feature>
<feature type="transmembrane region" description="Helical" evidence="19">
    <location>
        <begin position="397"/>
        <end position="419"/>
    </location>
</feature>
<keyword evidence="16 19" id="KW-0472">Membrane</keyword>
<evidence type="ECO:0000256" key="15">
    <source>
        <dbReference type="ARBA" id="ARBA00023065"/>
    </source>
</evidence>
<evidence type="ECO:0000313" key="22">
    <source>
        <dbReference type="Ensembl" id="ENSSFOP00015077870.1"/>
    </source>
</evidence>
<evidence type="ECO:0000256" key="8">
    <source>
        <dbReference type="ARBA" id="ARBA00022692"/>
    </source>
</evidence>
<organism evidence="22 23">
    <name type="scientific">Scleropages formosus</name>
    <name type="common">Asian bonytongue</name>
    <name type="synonym">Osteoglossum formosum</name>
    <dbReference type="NCBI Taxonomy" id="113540"/>
    <lineage>
        <taxon>Eukaryota</taxon>
        <taxon>Metazoa</taxon>
        <taxon>Chordata</taxon>
        <taxon>Craniata</taxon>
        <taxon>Vertebrata</taxon>
        <taxon>Euteleostomi</taxon>
        <taxon>Actinopterygii</taxon>
        <taxon>Neopterygii</taxon>
        <taxon>Teleostei</taxon>
        <taxon>Osteoglossocephala</taxon>
        <taxon>Osteoglossomorpha</taxon>
        <taxon>Osteoglossiformes</taxon>
        <taxon>Osteoglossidae</taxon>
        <taxon>Scleropages</taxon>
    </lineage>
</organism>
<feature type="transmembrane region" description="Helical" evidence="19">
    <location>
        <begin position="208"/>
        <end position="228"/>
    </location>
</feature>
<dbReference type="Gene3D" id="3.40.50.720">
    <property type="entry name" value="NAD(P)-binding Rossmann-like Domain"/>
    <property type="match status" value="1"/>
</dbReference>
<dbReference type="GO" id="GO:0046872">
    <property type="term" value="F:metal ion binding"/>
    <property type="evidence" value="ECO:0007669"/>
    <property type="project" value="UniProtKB-KW"/>
</dbReference>
<comment type="similarity">
    <text evidence="4">Belongs to the STEAP family.</text>
</comment>
<dbReference type="InterPro" id="IPR028939">
    <property type="entry name" value="P5C_Rdtase_cat_N"/>
</dbReference>
<dbReference type="PANTHER" id="PTHR14239:SF8">
    <property type="entry name" value="METALLOREDUCTASE STEAP3"/>
    <property type="match status" value="1"/>
</dbReference>
<evidence type="ECO:0000256" key="9">
    <source>
        <dbReference type="ARBA" id="ARBA00022723"/>
    </source>
</evidence>
<dbReference type="GeneTree" id="ENSGT00390000008042"/>
<evidence type="ECO:0000256" key="7">
    <source>
        <dbReference type="ARBA" id="ARBA00022630"/>
    </source>
</evidence>
<evidence type="ECO:0000256" key="10">
    <source>
        <dbReference type="ARBA" id="ARBA00022753"/>
    </source>
</evidence>
<evidence type="ECO:0000256" key="11">
    <source>
        <dbReference type="ARBA" id="ARBA00022827"/>
    </source>
</evidence>
<reference evidence="22" key="3">
    <citation type="submission" date="2025-09" db="UniProtKB">
        <authorList>
            <consortium name="Ensembl"/>
        </authorList>
    </citation>
    <scope>IDENTIFICATION</scope>
</reference>
<evidence type="ECO:0000256" key="20">
    <source>
        <dbReference type="SAM" id="SignalP"/>
    </source>
</evidence>
<dbReference type="GO" id="GO:0008823">
    <property type="term" value="F:cupric reductase (NADH) activity"/>
    <property type="evidence" value="ECO:0007669"/>
    <property type="project" value="TreeGrafter"/>
</dbReference>
<reference evidence="22" key="2">
    <citation type="submission" date="2025-08" db="UniProtKB">
        <authorList>
            <consortium name="Ensembl"/>
        </authorList>
    </citation>
    <scope>IDENTIFICATION</scope>
</reference>
<sequence>MCQVFCVLVLSLVVCFPDVPACDLKSPAVGILGTGDFSRSLAHRLLACGLRVIVGSRSPDRNADRFPAGVEVSTQRDAAAQAHVLFVALFPDHYSSLAALKGELAGKVLVDVSNGTTLNRSRPSNAEELAALFPESSVVKGFNVLSAWALLNGPRDGSRQVLICSDDFQAKNRVALLARSMGFVPVDMGCLSSARDIENAPLYLFPSWGSPFLCAVCLFFSFYIYNFFRGVLLPYMVNETLPLVSLVMLALVYLPGLLAAGLQLLRGTKYQHFPCGSTVGYVCASSWPPQLLLCSMHALYSLCLLCASSARYKLLNAAFKQVRLGQESSWMEQDVWRMELYLSFGIVALGVLSFASDVVSSGLGYAALSISTLHTLTFGWNRAFDPGQYEFYLPPTFVLAVLLPCIVLLGRLALALPCLSLRLARIRRGWETRLHQVHFRLPDEDMSTV</sequence>
<dbReference type="Ensembl" id="ENSSFOT00015080484.1">
    <property type="protein sequence ID" value="ENSSFOP00015077870.1"/>
    <property type="gene ID" value="ENSSFOG00015024248.1"/>
</dbReference>
<dbReference type="PANTHER" id="PTHR14239">
    <property type="entry name" value="DUDULIN-RELATED"/>
    <property type="match status" value="1"/>
</dbReference>
<name>A0A8C9WTE1_SCLFO</name>
<dbReference type="InterPro" id="IPR051267">
    <property type="entry name" value="STEAP_metalloreductase"/>
</dbReference>
<evidence type="ECO:0000256" key="17">
    <source>
        <dbReference type="ARBA" id="ARBA00048958"/>
    </source>
</evidence>
<comment type="subcellular location">
    <subcellularLocation>
        <location evidence="2">Endomembrane system</location>
        <topology evidence="2">Multi-pass membrane protein</topology>
    </subcellularLocation>
    <subcellularLocation>
        <location evidence="3">Endosome membrane</location>
    </subcellularLocation>
</comment>
<dbReference type="FunFam" id="3.40.50.720:FF:000051">
    <property type="entry name" value="STEAP2 metalloreductase"/>
    <property type="match status" value="1"/>
</dbReference>
<feature type="chain" id="PRO_5034165980" evidence="20">
    <location>
        <begin position="22"/>
        <end position="449"/>
    </location>
</feature>
<evidence type="ECO:0000256" key="19">
    <source>
        <dbReference type="SAM" id="Phobius"/>
    </source>
</evidence>
<keyword evidence="7" id="KW-0285">Flavoprotein</keyword>
<keyword evidence="6" id="KW-0410">Iron transport</keyword>
<dbReference type="OrthoDB" id="550646at2759"/>
<accession>A0A8C9WTE1</accession>
<evidence type="ECO:0000256" key="1">
    <source>
        <dbReference type="ARBA" id="ARBA00001974"/>
    </source>
</evidence>
<dbReference type="InterPro" id="IPR036291">
    <property type="entry name" value="NAD(P)-bd_dom_sf"/>
</dbReference>
<dbReference type="GO" id="GO:0015677">
    <property type="term" value="P:copper ion import"/>
    <property type="evidence" value="ECO:0007669"/>
    <property type="project" value="TreeGrafter"/>
</dbReference>
<evidence type="ECO:0000256" key="3">
    <source>
        <dbReference type="ARBA" id="ARBA00004608"/>
    </source>
</evidence>
<evidence type="ECO:0000256" key="2">
    <source>
        <dbReference type="ARBA" id="ARBA00004127"/>
    </source>
</evidence>
<evidence type="ECO:0000256" key="14">
    <source>
        <dbReference type="ARBA" id="ARBA00023004"/>
    </source>
</evidence>
<feature type="transmembrane region" description="Helical" evidence="19">
    <location>
        <begin position="340"/>
        <end position="368"/>
    </location>
</feature>
<feature type="transmembrane region" description="Helical" evidence="19">
    <location>
        <begin position="240"/>
        <end position="262"/>
    </location>
</feature>
<keyword evidence="9" id="KW-0479">Metal-binding</keyword>
<keyword evidence="10" id="KW-0967">Endosome</keyword>
<proteinExistence type="inferred from homology"/>
<evidence type="ECO:0000313" key="23">
    <source>
        <dbReference type="Proteomes" id="UP000694397"/>
    </source>
</evidence>
<dbReference type="GO" id="GO:0006826">
    <property type="term" value="P:iron ion transport"/>
    <property type="evidence" value="ECO:0007669"/>
    <property type="project" value="UniProtKB-KW"/>
</dbReference>
<dbReference type="SUPFAM" id="SSF51735">
    <property type="entry name" value="NAD(P)-binding Rossmann-fold domains"/>
    <property type="match status" value="1"/>
</dbReference>
<comment type="cofactor">
    <cofactor evidence="1">
        <name>FAD</name>
        <dbReference type="ChEBI" id="CHEBI:57692"/>
    </cofactor>
</comment>